<name>A0A1K0FTV0_9ACTN</name>
<dbReference type="Gene3D" id="3.10.180.10">
    <property type="entry name" value="2,3-Dihydroxybiphenyl 1,2-Dioxygenase, domain 1"/>
    <property type="match status" value="2"/>
</dbReference>
<protein>
    <recommendedName>
        <fullName evidence="1">VOC domain-containing protein</fullName>
    </recommendedName>
</protein>
<dbReference type="InterPro" id="IPR004360">
    <property type="entry name" value="Glyas_Fos-R_dOase_dom"/>
</dbReference>
<organism evidence="2 3">
    <name type="scientific">Couchioplanes caeruleus subsp. caeruleus</name>
    <dbReference type="NCBI Taxonomy" id="56427"/>
    <lineage>
        <taxon>Bacteria</taxon>
        <taxon>Bacillati</taxon>
        <taxon>Actinomycetota</taxon>
        <taxon>Actinomycetes</taxon>
        <taxon>Micromonosporales</taxon>
        <taxon>Micromonosporaceae</taxon>
        <taxon>Couchioplanes</taxon>
    </lineage>
</organism>
<dbReference type="InterPro" id="IPR029068">
    <property type="entry name" value="Glyas_Bleomycin-R_OHBP_Dase"/>
</dbReference>
<comment type="caution">
    <text evidence="2">The sequence shown here is derived from an EMBL/GenBank/DDBJ whole genome shotgun (WGS) entry which is preliminary data.</text>
</comment>
<evidence type="ECO:0000313" key="2">
    <source>
        <dbReference type="EMBL" id="OJF16237.1"/>
    </source>
</evidence>
<dbReference type="AlphaFoldDB" id="A0A1K0FTV0"/>
<dbReference type="SUPFAM" id="SSF54593">
    <property type="entry name" value="Glyoxalase/Bleomycin resistance protein/Dihydroxybiphenyl dioxygenase"/>
    <property type="match status" value="2"/>
</dbReference>
<sequence>MPTDAATLAERRVVYLFLYVRDLAVSRDFFERALRLRVLEEDDRSVKYDTGEVILALNRADDYGITLPNEPDHSTDIVFLVEDLDAARAALEERGVEFTETHNYEIGGISDFYDPDGHWFTLYETSEESLTWPSGDRIQAVRRLYQADGKPGLVGPHGGPDFSLDGKPLIYLFLFIRDAEEAVNVYAEGLAIRDLEGGPCSRASTADEEGVIKYDTGGIILTTHSLETVREEHEIVDHPCPPRTVNPREMGGKAVVFHAPNIEATVKELAERGIQSPEGIVHSEIGATVRYTDPSGHVYFLYEPSEEALRTPSGRKLRTIITRTY</sequence>
<feature type="domain" description="VOC" evidence="1">
    <location>
        <begin position="12"/>
        <end position="125"/>
    </location>
</feature>
<dbReference type="Pfam" id="PF00903">
    <property type="entry name" value="Glyoxalase"/>
    <property type="match status" value="1"/>
</dbReference>
<evidence type="ECO:0000259" key="1">
    <source>
        <dbReference type="PROSITE" id="PS51819"/>
    </source>
</evidence>
<dbReference type="PROSITE" id="PS51819">
    <property type="entry name" value="VOC"/>
    <property type="match status" value="1"/>
</dbReference>
<dbReference type="InterPro" id="IPR052164">
    <property type="entry name" value="Anthracycline_SecMetBiosynth"/>
</dbReference>
<dbReference type="PANTHER" id="PTHR33993">
    <property type="entry name" value="GLYOXALASE-RELATED"/>
    <property type="match status" value="1"/>
</dbReference>
<evidence type="ECO:0000313" key="3">
    <source>
        <dbReference type="Proteomes" id="UP000182486"/>
    </source>
</evidence>
<proteinExistence type="predicted"/>
<accession>A0A1K0FTV0</accession>
<gene>
    <name evidence="2" type="ORF">BG844_00390</name>
</gene>
<keyword evidence="3" id="KW-1185">Reference proteome</keyword>
<dbReference type="Proteomes" id="UP000182486">
    <property type="component" value="Unassembled WGS sequence"/>
</dbReference>
<dbReference type="EMBL" id="MEIA01000002">
    <property type="protein sequence ID" value="OJF16237.1"/>
    <property type="molecule type" value="Genomic_DNA"/>
</dbReference>
<dbReference type="InterPro" id="IPR037523">
    <property type="entry name" value="VOC_core"/>
</dbReference>
<reference evidence="2 3" key="1">
    <citation type="submission" date="2016-09" db="EMBL/GenBank/DDBJ databases">
        <title>Couchioplanes caeruleus draft genome sequence.</title>
        <authorList>
            <person name="Sheehan J."/>
            <person name="Caffrey P."/>
        </authorList>
    </citation>
    <scope>NUCLEOTIDE SEQUENCE [LARGE SCALE GENOMIC DNA]</scope>
    <source>
        <strain evidence="2 3">DSM 43634</strain>
    </source>
</reference>
<dbReference type="RefSeq" id="WP_071802665.1">
    <property type="nucleotide sequence ID" value="NZ_MEIA01000002.1"/>
</dbReference>